<sequence>MYDAFFKPYWKVLTVFTLFVITALSLWPADQLPNVVGGDKLHHLVAYMGLMFLVALPKPKYWLWLAVLFVAWSGAIELIQPSVNRYAEWLD</sequence>
<dbReference type="EMBL" id="UOFC01000297">
    <property type="protein sequence ID" value="VAW49668.1"/>
    <property type="molecule type" value="Genomic_DNA"/>
</dbReference>
<accession>A0A3B0W1C0</accession>
<proteinExistence type="predicted"/>
<organism evidence="2">
    <name type="scientific">hydrothermal vent metagenome</name>
    <dbReference type="NCBI Taxonomy" id="652676"/>
    <lineage>
        <taxon>unclassified sequences</taxon>
        <taxon>metagenomes</taxon>
        <taxon>ecological metagenomes</taxon>
    </lineage>
</organism>
<feature type="non-terminal residue" evidence="2">
    <location>
        <position position="91"/>
    </location>
</feature>
<keyword evidence="1" id="KW-0812">Transmembrane</keyword>
<feature type="transmembrane region" description="Helical" evidence="1">
    <location>
        <begin position="12"/>
        <end position="29"/>
    </location>
</feature>
<keyword evidence="1" id="KW-1133">Transmembrane helix</keyword>
<reference evidence="2" key="1">
    <citation type="submission" date="2018-06" db="EMBL/GenBank/DDBJ databases">
        <authorList>
            <person name="Zhirakovskaya E."/>
        </authorList>
    </citation>
    <scope>NUCLEOTIDE SEQUENCE</scope>
</reference>
<name>A0A3B0W1C0_9ZZZZ</name>
<keyword evidence="1" id="KW-0472">Membrane</keyword>
<evidence type="ECO:0000256" key="1">
    <source>
        <dbReference type="SAM" id="Phobius"/>
    </source>
</evidence>
<evidence type="ECO:0000313" key="2">
    <source>
        <dbReference type="EMBL" id="VAW49668.1"/>
    </source>
</evidence>
<feature type="transmembrane region" description="Helical" evidence="1">
    <location>
        <begin position="63"/>
        <end position="83"/>
    </location>
</feature>
<dbReference type="AlphaFoldDB" id="A0A3B0W1C0"/>
<protein>
    <recommendedName>
        <fullName evidence="3">VanZ-like domain-containing protein</fullName>
    </recommendedName>
</protein>
<gene>
    <name evidence="2" type="ORF">MNBD_GAMMA03-1721</name>
</gene>
<evidence type="ECO:0008006" key="3">
    <source>
        <dbReference type="Google" id="ProtNLM"/>
    </source>
</evidence>